<keyword evidence="1" id="KW-0812">Transmembrane</keyword>
<evidence type="ECO:0000256" key="1">
    <source>
        <dbReference type="SAM" id="Phobius"/>
    </source>
</evidence>
<keyword evidence="1" id="KW-0472">Membrane</keyword>
<sequence length="134" mass="15525">MSTSSTQTSDYDLVTLDNADLFVGVMSIGGSFAYAQIIWYFRSYPKDPLKFKTLAMKIGIVAFIDSLTLLWTIWELYWMLILRGIGEDPNFFVYCDFWAINVREPRLMATPSCLYSSPGRIDFDFLPIFIFFSF</sequence>
<proteinExistence type="predicted"/>
<evidence type="ECO:0000313" key="2">
    <source>
        <dbReference type="EMBL" id="KAJ3572335.1"/>
    </source>
</evidence>
<evidence type="ECO:0000313" key="3">
    <source>
        <dbReference type="Proteomes" id="UP001213000"/>
    </source>
</evidence>
<gene>
    <name evidence="2" type="ORF">NP233_g3150</name>
</gene>
<name>A0AAD5VX28_9AGAR</name>
<feature type="transmembrane region" description="Helical" evidence="1">
    <location>
        <begin position="54"/>
        <end position="74"/>
    </location>
</feature>
<accession>A0AAD5VX28</accession>
<dbReference type="AlphaFoldDB" id="A0AAD5VX28"/>
<organism evidence="2 3">
    <name type="scientific">Leucocoprinus birnbaumii</name>
    <dbReference type="NCBI Taxonomy" id="56174"/>
    <lineage>
        <taxon>Eukaryota</taxon>
        <taxon>Fungi</taxon>
        <taxon>Dikarya</taxon>
        <taxon>Basidiomycota</taxon>
        <taxon>Agaricomycotina</taxon>
        <taxon>Agaricomycetes</taxon>
        <taxon>Agaricomycetidae</taxon>
        <taxon>Agaricales</taxon>
        <taxon>Agaricineae</taxon>
        <taxon>Agaricaceae</taxon>
        <taxon>Leucocoprinus</taxon>
    </lineage>
</organism>
<feature type="transmembrane region" description="Helical" evidence="1">
    <location>
        <begin position="21"/>
        <end position="42"/>
    </location>
</feature>
<reference evidence="2" key="1">
    <citation type="submission" date="2022-07" db="EMBL/GenBank/DDBJ databases">
        <title>Genome Sequence of Leucocoprinus birnbaumii.</title>
        <authorList>
            <person name="Buettner E."/>
        </authorList>
    </citation>
    <scope>NUCLEOTIDE SEQUENCE</scope>
    <source>
        <strain evidence="2">VT141</strain>
    </source>
</reference>
<keyword evidence="1" id="KW-1133">Transmembrane helix</keyword>
<comment type="caution">
    <text evidence="2">The sequence shown here is derived from an EMBL/GenBank/DDBJ whole genome shotgun (WGS) entry which is preliminary data.</text>
</comment>
<dbReference type="EMBL" id="JANIEX010000146">
    <property type="protein sequence ID" value="KAJ3572335.1"/>
    <property type="molecule type" value="Genomic_DNA"/>
</dbReference>
<dbReference type="Proteomes" id="UP001213000">
    <property type="component" value="Unassembled WGS sequence"/>
</dbReference>
<protein>
    <submittedName>
        <fullName evidence="2">Uncharacterized protein</fullName>
    </submittedName>
</protein>
<keyword evidence="3" id="KW-1185">Reference proteome</keyword>